<dbReference type="Proteomes" id="UP000281028">
    <property type="component" value="Unassembled WGS sequence"/>
</dbReference>
<evidence type="ECO:0000313" key="3">
    <source>
        <dbReference type="Proteomes" id="UP000281028"/>
    </source>
</evidence>
<dbReference type="RefSeq" id="WP_160710775.1">
    <property type="nucleotide sequence ID" value="NZ_JAABOK010000001.1"/>
</dbReference>
<proteinExistence type="predicted"/>
<evidence type="ECO:0000313" key="2">
    <source>
        <dbReference type="EMBL" id="NSL86983.1"/>
    </source>
</evidence>
<keyword evidence="3" id="KW-1185">Reference proteome</keyword>
<comment type="caution">
    <text evidence="2">The sequence shown here is derived from an EMBL/GenBank/DDBJ whole genome shotgun (WGS) entry which is preliminary data.</text>
</comment>
<evidence type="ECO:0000259" key="1">
    <source>
        <dbReference type="Pfam" id="PF12973"/>
    </source>
</evidence>
<dbReference type="EMBL" id="RIAR02000001">
    <property type="protein sequence ID" value="NSL86983.1"/>
    <property type="molecule type" value="Genomic_DNA"/>
</dbReference>
<sequence>MNTDILHYTTRSSELPWKPLEEKGIDTKGIFVKVLRYDPNTGRAPVILLKFEPGAAYPYHNHPGGEELFVLSGEVILEGHTFAAGDYLYTPPGFKHSVTSETGCVVLFSIPEEVEIL</sequence>
<dbReference type="AlphaFoldDB" id="A0A9Q5CXY1"/>
<dbReference type="InterPro" id="IPR011051">
    <property type="entry name" value="RmlC_Cupin_sf"/>
</dbReference>
<dbReference type="InterPro" id="IPR014710">
    <property type="entry name" value="RmlC-like_jellyroll"/>
</dbReference>
<dbReference type="InterPro" id="IPR025979">
    <property type="entry name" value="ChrR-like_cupin_dom"/>
</dbReference>
<protein>
    <submittedName>
        <fullName evidence="2">Cupin domain-containing protein</fullName>
    </submittedName>
</protein>
<dbReference type="Pfam" id="PF12973">
    <property type="entry name" value="Cupin_7"/>
    <property type="match status" value="1"/>
</dbReference>
<dbReference type="SUPFAM" id="SSF51182">
    <property type="entry name" value="RmlC-like cupins"/>
    <property type="match status" value="1"/>
</dbReference>
<accession>A0A9Q5CXY1</accession>
<organism evidence="2 3">
    <name type="scientific">Chitinophaga solisilvae</name>
    <dbReference type="NCBI Taxonomy" id="1233460"/>
    <lineage>
        <taxon>Bacteria</taxon>
        <taxon>Pseudomonadati</taxon>
        <taxon>Bacteroidota</taxon>
        <taxon>Chitinophagia</taxon>
        <taxon>Chitinophagales</taxon>
        <taxon>Chitinophagaceae</taxon>
        <taxon>Chitinophaga</taxon>
    </lineage>
</organism>
<dbReference type="Gene3D" id="2.60.120.10">
    <property type="entry name" value="Jelly Rolls"/>
    <property type="match status" value="1"/>
</dbReference>
<reference evidence="2" key="1">
    <citation type="submission" date="2020-05" db="EMBL/GenBank/DDBJ databases">
        <title>Chitinophaga laudate sp. nov., isolated from a tropical peat swamp.</title>
        <authorList>
            <person name="Goh C.B.S."/>
            <person name="Lee M.S."/>
            <person name="Parimannan S."/>
            <person name="Pasbakhsh P."/>
            <person name="Yule C.M."/>
            <person name="Rajandas H."/>
            <person name="Loke S."/>
            <person name="Croft L."/>
            <person name="Tan J.B.L."/>
        </authorList>
    </citation>
    <scope>NUCLEOTIDE SEQUENCE</scope>
    <source>
        <strain evidence="2">Mgbs1</strain>
    </source>
</reference>
<feature type="domain" description="ChrR-like cupin" evidence="1">
    <location>
        <begin position="10"/>
        <end position="107"/>
    </location>
</feature>
<name>A0A9Q5CXY1_9BACT</name>
<gene>
    <name evidence="2" type="ORF">ECE50_009090</name>
</gene>